<name>A0A8J8B6R5_9EURY</name>
<evidence type="ECO:0000256" key="6">
    <source>
        <dbReference type="RuleBase" id="RU363032"/>
    </source>
</evidence>
<evidence type="ECO:0000256" key="5">
    <source>
        <dbReference type="ARBA" id="ARBA00023136"/>
    </source>
</evidence>
<dbReference type="InterPro" id="IPR000515">
    <property type="entry name" value="MetI-like"/>
</dbReference>
<dbReference type="GO" id="GO:0005886">
    <property type="term" value="C:plasma membrane"/>
    <property type="evidence" value="ECO:0007669"/>
    <property type="project" value="UniProtKB-SubCell"/>
</dbReference>
<dbReference type="PANTHER" id="PTHR30177:SF30">
    <property type="entry name" value="GLYCINE BETAINE UPTAKE SYSTEM PERMEASE PROTEIN YEHY"/>
    <property type="match status" value="1"/>
</dbReference>
<dbReference type="GO" id="GO:0055085">
    <property type="term" value="P:transmembrane transport"/>
    <property type="evidence" value="ECO:0007669"/>
    <property type="project" value="InterPro"/>
</dbReference>
<sequence length="204" mass="21600">MMVSLELLGTPVLQHIILAYIALIASILLGIPLAILSLYSRSLQKVVMVMANLMQAVPTFAVVAFVVPLIGIGFWPAIIAILLRALLPIIKNTWVGLSSLDPALIASAEGIGLSQWEIIRYVRLPNAYPAIFAGVKFAAILANSVAILTAMIGSGGLGTVVFEGLAGVNMMKMMSGALPAIGIALFLDTSFGWLEKRMVPPGMK</sequence>
<dbReference type="InterPro" id="IPR051204">
    <property type="entry name" value="ABC_transp_perm/SBD"/>
</dbReference>
<comment type="caution">
    <text evidence="8">The sequence shown here is derived from an EMBL/GenBank/DDBJ whole genome shotgun (WGS) entry which is preliminary data.</text>
</comment>
<comment type="subcellular location">
    <subcellularLocation>
        <location evidence="6">Cell membrane</location>
        <topology evidence="6">Multi-pass membrane protein</topology>
    </subcellularLocation>
    <subcellularLocation>
        <location evidence="1">Membrane</location>
        <topology evidence="1">Multi-pass membrane protein</topology>
    </subcellularLocation>
</comment>
<dbReference type="CDD" id="cd06261">
    <property type="entry name" value="TM_PBP2"/>
    <property type="match status" value="1"/>
</dbReference>
<feature type="transmembrane region" description="Helical" evidence="6">
    <location>
        <begin position="173"/>
        <end position="194"/>
    </location>
</feature>
<evidence type="ECO:0000256" key="1">
    <source>
        <dbReference type="ARBA" id="ARBA00004141"/>
    </source>
</evidence>
<evidence type="ECO:0000313" key="9">
    <source>
        <dbReference type="Proteomes" id="UP000730161"/>
    </source>
</evidence>
<keyword evidence="3 6" id="KW-0812">Transmembrane</keyword>
<evidence type="ECO:0000256" key="4">
    <source>
        <dbReference type="ARBA" id="ARBA00022989"/>
    </source>
</evidence>
<comment type="similarity">
    <text evidence="6">Belongs to the binding-protein-dependent transport system permease family.</text>
</comment>
<gene>
    <name evidence="8" type="ORF">RJ53_05215</name>
</gene>
<organism evidence="8 9">
    <name type="scientific">Methanocalculus chunghsingensis</name>
    <dbReference type="NCBI Taxonomy" id="156457"/>
    <lineage>
        <taxon>Archaea</taxon>
        <taxon>Methanobacteriati</taxon>
        <taxon>Methanobacteriota</taxon>
        <taxon>Stenosarchaea group</taxon>
        <taxon>Methanomicrobia</taxon>
        <taxon>Methanomicrobiales</taxon>
        <taxon>Methanocalculaceae</taxon>
        <taxon>Methanocalculus</taxon>
    </lineage>
</organism>
<accession>A0A8J8B6R5</accession>
<feature type="domain" description="ABC transmembrane type-1" evidence="7">
    <location>
        <begin position="12"/>
        <end position="191"/>
    </location>
</feature>
<evidence type="ECO:0000259" key="7">
    <source>
        <dbReference type="PROSITE" id="PS50928"/>
    </source>
</evidence>
<feature type="transmembrane region" description="Helical" evidence="6">
    <location>
        <begin position="131"/>
        <end position="153"/>
    </location>
</feature>
<evidence type="ECO:0000256" key="3">
    <source>
        <dbReference type="ARBA" id="ARBA00022692"/>
    </source>
</evidence>
<protein>
    <submittedName>
        <fullName evidence="8">Glycine/betaine ABC transporter permease</fullName>
    </submittedName>
</protein>
<dbReference type="PROSITE" id="PS50928">
    <property type="entry name" value="ABC_TM1"/>
    <property type="match status" value="1"/>
</dbReference>
<dbReference type="Gene3D" id="1.10.3720.10">
    <property type="entry name" value="MetI-like"/>
    <property type="match status" value="1"/>
</dbReference>
<keyword evidence="9" id="KW-1185">Reference proteome</keyword>
<evidence type="ECO:0000313" key="8">
    <source>
        <dbReference type="EMBL" id="MBR1368937.1"/>
    </source>
</evidence>
<evidence type="ECO:0000256" key="2">
    <source>
        <dbReference type="ARBA" id="ARBA00022448"/>
    </source>
</evidence>
<dbReference type="AlphaFoldDB" id="A0A8J8B6R5"/>
<dbReference type="SUPFAM" id="SSF161098">
    <property type="entry name" value="MetI-like"/>
    <property type="match status" value="1"/>
</dbReference>
<dbReference type="Proteomes" id="UP000730161">
    <property type="component" value="Unassembled WGS sequence"/>
</dbReference>
<dbReference type="EMBL" id="JWHL01000006">
    <property type="protein sequence ID" value="MBR1368937.1"/>
    <property type="molecule type" value="Genomic_DNA"/>
</dbReference>
<reference evidence="8" key="1">
    <citation type="submission" date="2014-12" db="EMBL/GenBank/DDBJ databases">
        <authorList>
            <person name="Huang H.-H."/>
            <person name="Chen S.-C."/>
            <person name="Lai M.-C."/>
        </authorList>
    </citation>
    <scope>NUCLEOTIDE SEQUENCE</scope>
    <source>
        <strain evidence="8">K1F9705b</strain>
    </source>
</reference>
<dbReference type="GO" id="GO:0031460">
    <property type="term" value="P:glycine betaine transport"/>
    <property type="evidence" value="ECO:0007669"/>
    <property type="project" value="TreeGrafter"/>
</dbReference>
<proteinExistence type="inferred from homology"/>
<keyword evidence="2 6" id="KW-0813">Transport</keyword>
<feature type="transmembrane region" description="Helical" evidence="6">
    <location>
        <begin position="60"/>
        <end position="83"/>
    </location>
</feature>
<keyword evidence="4 6" id="KW-1133">Transmembrane helix</keyword>
<keyword evidence="5 6" id="KW-0472">Membrane</keyword>
<dbReference type="Pfam" id="PF00528">
    <property type="entry name" value="BPD_transp_1"/>
    <property type="match status" value="1"/>
</dbReference>
<feature type="transmembrane region" description="Helical" evidence="6">
    <location>
        <begin position="12"/>
        <end position="39"/>
    </location>
</feature>
<dbReference type="InterPro" id="IPR035906">
    <property type="entry name" value="MetI-like_sf"/>
</dbReference>
<dbReference type="PANTHER" id="PTHR30177">
    <property type="entry name" value="GLYCINE BETAINE/L-PROLINE TRANSPORT SYSTEM PERMEASE PROTEIN PROW"/>
    <property type="match status" value="1"/>
</dbReference>